<dbReference type="EMBL" id="CP015136">
    <property type="protein sequence ID" value="AMY12371.1"/>
    <property type="molecule type" value="Genomic_DNA"/>
</dbReference>
<evidence type="ECO:0000313" key="7">
    <source>
        <dbReference type="EMBL" id="AMY12371.1"/>
    </source>
</evidence>
<organism evidence="7 8">
    <name type="scientific">Luteitalea pratensis</name>
    <dbReference type="NCBI Taxonomy" id="1855912"/>
    <lineage>
        <taxon>Bacteria</taxon>
        <taxon>Pseudomonadati</taxon>
        <taxon>Acidobacteriota</taxon>
        <taxon>Vicinamibacteria</taxon>
        <taxon>Vicinamibacterales</taxon>
        <taxon>Vicinamibacteraceae</taxon>
        <taxon>Luteitalea</taxon>
    </lineage>
</organism>
<dbReference type="AlphaFoldDB" id="A0A143PVG4"/>
<feature type="transmembrane region" description="Helical" evidence="6">
    <location>
        <begin position="191"/>
        <end position="210"/>
    </location>
</feature>
<evidence type="ECO:0000256" key="3">
    <source>
        <dbReference type="ARBA" id="ARBA00022692"/>
    </source>
</evidence>
<evidence type="ECO:0000256" key="6">
    <source>
        <dbReference type="SAM" id="Phobius"/>
    </source>
</evidence>
<dbReference type="Proteomes" id="UP000076079">
    <property type="component" value="Chromosome"/>
</dbReference>
<accession>A0A143PVG4</accession>
<dbReference type="KEGG" id="abac:LuPra_05644"/>
<sequence>MPHLTRSIGVRGLTATLFNMTVGGGIFAMPSLVAQMVGTSAVYAYLACAIAMLCIVLAFAVAGSRVPSAGGAAVYAEAAFGPLVGFLTGILGWLSDTLAVAAVMAGLAAAIGALVPPLGGVVARTALVAAILGTFAWINVRGVRHGTRVAEVMTIAKLLPLLVLVGAAAFAGGGGMWRIGPLPDIGTIGRASLVLIFAFSGPESVMALGGEVLRPTRTIPMALVAALALVTSLYISVQLAAAVGLGQALAATPNATLAIAAGNLLGPKGQFLLAIGTVVSMTGFASVAVMTTPRLVYAIACRGLLPPWLARVHPVRRTPAAAIIAHTTISFLLSSSGTFAALAVLASVSVVAVYLMACVSALQLQRRGITVSAATSSTATPERPPMHVPAPVLGAGAVFCIVLLAQATRFELLMIAALLAAATVWYLIHLALGRISPAAEMAY</sequence>
<evidence type="ECO:0000256" key="2">
    <source>
        <dbReference type="ARBA" id="ARBA00022475"/>
    </source>
</evidence>
<dbReference type="RefSeq" id="WP_110173833.1">
    <property type="nucleotide sequence ID" value="NZ_CP015136.1"/>
</dbReference>
<feature type="transmembrane region" description="Helical" evidence="6">
    <location>
        <begin position="72"/>
        <end position="91"/>
    </location>
</feature>
<feature type="transmembrane region" description="Helical" evidence="6">
    <location>
        <begin position="385"/>
        <end position="406"/>
    </location>
</feature>
<comment type="subcellular location">
    <subcellularLocation>
        <location evidence="1">Cell membrane</location>
        <topology evidence="1">Multi-pass membrane protein</topology>
    </subcellularLocation>
</comment>
<feature type="transmembrane region" description="Helical" evidence="6">
    <location>
        <begin position="222"/>
        <end position="251"/>
    </location>
</feature>
<dbReference type="PIRSF" id="PIRSF006060">
    <property type="entry name" value="AA_transporter"/>
    <property type="match status" value="1"/>
</dbReference>
<keyword evidence="4 6" id="KW-1133">Transmembrane helix</keyword>
<dbReference type="InterPro" id="IPR002293">
    <property type="entry name" value="AA/rel_permease1"/>
</dbReference>
<dbReference type="STRING" id="1855912.LuPra_05644"/>
<reference evidence="8" key="2">
    <citation type="submission" date="2016-04" db="EMBL/GenBank/DDBJ databases">
        <title>First Complete Genome Sequence of a Subdivision 6 Acidobacterium.</title>
        <authorList>
            <person name="Huang S."/>
            <person name="Vieira S."/>
            <person name="Bunk B."/>
            <person name="Riedel T."/>
            <person name="Sproeer C."/>
            <person name="Overmann J."/>
        </authorList>
    </citation>
    <scope>NUCLEOTIDE SEQUENCE [LARGE SCALE GENOMIC DNA]</scope>
    <source>
        <strain evidence="8">DSM 100886 HEG_-6_39</strain>
    </source>
</reference>
<dbReference type="Gene3D" id="1.20.1740.10">
    <property type="entry name" value="Amino acid/polyamine transporter I"/>
    <property type="match status" value="1"/>
</dbReference>
<evidence type="ECO:0000256" key="1">
    <source>
        <dbReference type="ARBA" id="ARBA00004651"/>
    </source>
</evidence>
<reference evidence="7 8" key="1">
    <citation type="journal article" date="2016" name="Genome Announc.">
        <title>First Complete Genome Sequence of a Subdivision 6 Acidobacterium Strain.</title>
        <authorList>
            <person name="Huang S."/>
            <person name="Vieira S."/>
            <person name="Bunk B."/>
            <person name="Riedel T."/>
            <person name="Sproer C."/>
            <person name="Overmann J."/>
        </authorList>
    </citation>
    <scope>NUCLEOTIDE SEQUENCE [LARGE SCALE GENOMIC DNA]</scope>
    <source>
        <strain evidence="8">DSM 100886 HEG_-6_39</strain>
    </source>
</reference>
<keyword evidence="3 6" id="KW-0812">Transmembrane</keyword>
<feature type="transmembrane region" description="Helical" evidence="6">
    <location>
        <begin position="41"/>
        <end position="60"/>
    </location>
</feature>
<name>A0A143PVG4_LUTPR</name>
<feature type="transmembrane region" description="Helical" evidence="6">
    <location>
        <begin position="98"/>
        <end position="115"/>
    </location>
</feature>
<feature type="transmembrane region" description="Helical" evidence="6">
    <location>
        <begin position="340"/>
        <end position="364"/>
    </location>
</feature>
<evidence type="ECO:0000313" key="8">
    <source>
        <dbReference type="Proteomes" id="UP000076079"/>
    </source>
</evidence>
<protein>
    <submittedName>
        <fullName evidence="7">Serine/threonine exchanger SteT</fullName>
    </submittedName>
</protein>
<dbReference type="PANTHER" id="PTHR42770">
    <property type="entry name" value="AMINO ACID TRANSPORTER-RELATED"/>
    <property type="match status" value="1"/>
</dbReference>
<feature type="transmembrane region" description="Helical" evidence="6">
    <location>
        <begin position="158"/>
        <end position="179"/>
    </location>
</feature>
<evidence type="ECO:0000256" key="5">
    <source>
        <dbReference type="ARBA" id="ARBA00023136"/>
    </source>
</evidence>
<feature type="transmembrane region" description="Helical" evidence="6">
    <location>
        <begin position="121"/>
        <end position="138"/>
    </location>
</feature>
<dbReference type="InterPro" id="IPR050367">
    <property type="entry name" value="APC_superfamily"/>
</dbReference>
<keyword evidence="8" id="KW-1185">Reference proteome</keyword>
<feature type="transmembrane region" description="Helical" evidence="6">
    <location>
        <begin position="12"/>
        <end position="34"/>
    </location>
</feature>
<feature type="transmembrane region" description="Helical" evidence="6">
    <location>
        <begin position="412"/>
        <end position="432"/>
    </location>
</feature>
<keyword evidence="5 6" id="KW-0472">Membrane</keyword>
<gene>
    <name evidence="7" type="primary">steT_6</name>
    <name evidence="7" type="ORF">LuPra_05644</name>
</gene>
<feature type="transmembrane region" description="Helical" evidence="6">
    <location>
        <begin position="271"/>
        <end position="297"/>
    </location>
</feature>
<evidence type="ECO:0000256" key="4">
    <source>
        <dbReference type="ARBA" id="ARBA00022989"/>
    </source>
</evidence>
<dbReference type="PANTHER" id="PTHR42770:SF7">
    <property type="entry name" value="MEMBRANE PROTEIN"/>
    <property type="match status" value="1"/>
</dbReference>
<dbReference type="GO" id="GO:0005886">
    <property type="term" value="C:plasma membrane"/>
    <property type="evidence" value="ECO:0007669"/>
    <property type="project" value="UniProtKB-SubCell"/>
</dbReference>
<dbReference type="Pfam" id="PF13520">
    <property type="entry name" value="AA_permease_2"/>
    <property type="match status" value="1"/>
</dbReference>
<proteinExistence type="predicted"/>
<dbReference type="OrthoDB" id="9806937at2"/>
<keyword evidence="2" id="KW-1003">Cell membrane</keyword>
<dbReference type="GO" id="GO:0022857">
    <property type="term" value="F:transmembrane transporter activity"/>
    <property type="evidence" value="ECO:0007669"/>
    <property type="project" value="InterPro"/>
</dbReference>
<dbReference type="PATRIC" id="fig|1813736.3.peg.5932"/>